<accession>A0A1R4IBE8</accession>
<evidence type="ECO:0000313" key="2">
    <source>
        <dbReference type="EMBL" id="SJN17110.1"/>
    </source>
</evidence>
<proteinExistence type="predicted"/>
<evidence type="ECO:0000256" key="1">
    <source>
        <dbReference type="SAM" id="Phobius"/>
    </source>
</evidence>
<keyword evidence="1" id="KW-0472">Membrane</keyword>
<keyword evidence="1" id="KW-1133">Transmembrane helix</keyword>
<dbReference type="EMBL" id="FUKO01000004">
    <property type="protein sequence ID" value="SJN17110.1"/>
    <property type="molecule type" value="Genomic_DNA"/>
</dbReference>
<reference evidence="2 3" key="1">
    <citation type="submission" date="2017-02" db="EMBL/GenBank/DDBJ databases">
        <authorList>
            <person name="Peterson S.W."/>
        </authorList>
    </citation>
    <scope>NUCLEOTIDE SEQUENCE [LARGE SCALE GENOMIC DNA]</scope>
    <source>
        <strain evidence="2 3">B Mb 05.01</strain>
    </source>
</reference>
<feature type="transmembrane region" description="Helical" evidence="1">
    <location>
        <begin position="68"/>
        <end position="93"/>
    </location>
</feature>
<keyword evidence="1" id="KW-0812">Transmembrane</keyword>
<evidence type="ECO:0000313" key="3">
    <source>
        <dbReference type="Proteomes" id="UP000196320"/>
    </source>
</evidence>
<dbReference type="RefSeq" id="WP_087129644.1">
    <property type="nucleotide sequence ID" value="NZ_FUKO01000004.1"/>
</dbReference>
<dbReference type="Proteomes" id="UP000196320">
    <property type="component" value="Unassembled WGS sequence"/>
</dbReference>
<protein>
    <submittedName>
        <fullName evidence="2">Putative integral membrane protein</fullName>
    </submittedName>
</protein>
<sequence length="197" mass="21214">MRPSRRVPLLRGAIAASFATFVALASHAWADGAIPGMLGIAVPWILSLMICTLLAGRRLSMIRLSASVLLSQALFHALFVLGSITPGGGFTPHVHGVGSLNFQGAPVLVPEDASMWIAHGFAAIVTIIALHRGERIVRMLAAVASDVAAWLRRTVLVSILLHPAIPRRVRWRVTSAPRPIDPLRAAFRRRGPPLRLS</sequence>
<gene>
    <name evidence="2" type="ORF">FM104_01235</name>
</gene>
<feature type="transmembrane region" description="Helical" evidence="1">
    <location>
        <begin position="40"/>
        <end position="56"/>
    </location>
</feature>
<organism evidence="2 3">
    <name type="scientific">Microbacterium esteraromaticum</name>
    <dbReference type="NCBI Taxonomy" id="57043"/>
    <lineage>
        <taxon>Bacteria</taxon>
        <taxon>Bacillati</taxon>
        <taxon>Actinomycetota</taxon>
        <taxon>Actinomycetes</taxon>
        <taxon>Micrococcales</taxon>
        <taxon>Microbacteriaceae</taxon>
        <taxon>Microbacterium</taxon>
    </lineage>
</organism>
<name>A0A1R4IBE8_9MICO</name>
<dbReference type="OrthoDB" id="5125396at2"/>
<feature type="transmembrane region" description="Helical" evidence="1">
    <location>
        <begin position="113"/>
        <end position="130"/>
    </location>
</feature>
<keyword evidence="3" id="KW-1185">Reference proteome</keyword>
<dbReference type="AlphaFoldDB" id="A0A1R4IBE8"/>